<evidence type="ECO:0000256" key="1">
    <source>
        <dbReference type="SAM" id="MobiDB-lite"/>
    </source>
</evidence>
<feature type="region of interest" description="Disordered" evidence="1">
    <location>
        <begin position="27"/>
        <end position="64"/>
    </location>
</feature>
<dbReference type="Proteomes" id="UP000824120">
    <property type="component" value="Chromosome 8"/>
</dbReference>
<dbReference type="AlphaFoldDB" id="A0A9J5XPU8"/>
<name>A0A9J5XPU8_SOLCO</name>
<organism evidence="2 3">
    <name type="scientific">Solanum commersonii</name>
    <name type="common">Commerson's wild potato</name>
    <name type="synonym">Commerson's nightshade</name>
    <dbReference type="NCBI Taxonomy" id="4109"/>
    <lineage>
        <taxon>Eukaryota</taxon>
        <taxon>Viridiplantae</taxon>
        <taxon>Streptophyta</taxon>
        <taxon>Embryophyta</taxon>
        <taxon>Tracheophyta</taxon>
        <taxon>Spermatophyta</taxon>
        <taxon>Magnoliopsida</taxon>
        <taxon>eudicotyledons</taxon>
        <taxon>Gunneridae</taxon>
        <taxon>Pentapetalae</taxon>
        <taxon>asterids</taxon>
        <taxon>lamiids</taxon>
        <taxon>Solanales</taxon>
        <taxon>Solanaceae</taxon>
        <taxon>Solanoideae</taxon>
        <taxon>Solaneae</taxon>
        <taxon>Solanum</taxon>
    </lineage>
</organism>
<dbReference type="EMBL" id="JACXVP010000008">
    <property type="protein sequence ID" value="KAG5589022.1"/>
    <property type="molecule type" value="Genomic_DNA"/>
</dbReference>
<accession>A0A9J5XPU8</accession>
<evidence type="ECO:0000313" key="3">
    <source>
        <dbReference type="Proteomes" id="UP000824120"/>
    </source>
</evidence>
<sequence>MANVAAPHERTSRLRYLALVPILRTTDGEAAGDDFTAPVTDNVPGSFPRQPSIRATANLPGQHA</sequence>
<evidence type="ECO:0000313" key="2">
    <source>
        <dbReference type="EMBL" id="KAG5589022.1"/>
    </source>
</evidence>
<gene>
    <name evidence="2" type="ORF">H5410_039536</name>
</gene>
<proteinExistence type="predicted"/>
<reference evidence="2 3" key="1">
    <citation type="submission" date="2020-09" db="EMBL/GenBank/DDBJ databases">
        <title>De no assembly of potato wild relative species, Solanum commersonii.</title>
        <authorList>
            <person name="Cho K."/>
        </authorList>
    </citation>
    <scope>NUCLEOTIDE SEQUENCE [LARGE SCALE GENOMIC DNA]</scope>
    <source>
        <strain evidence="2">LZ3.2</strain>
        <tissue evidence="2">Leaf</tissue>
    </source>
</reference>
<comment type="caution">
    <text evidence="2">The sequence shown here is derived from an EMBL/GenBank/DDBJ whole genome shotgun (WGS) entry which is preliminary data.</text>
</comment>
<keyword evidence="3" id="KW-1185">Reference proteome</keyword>
<protein>
    <submittedName>
        <fullName evidence="2">Uncharacterized protein</fullName>
    </submittedName>
</protein>